<dbReference type="PANTHER" id="PTHR21254">
    <property type="entry name" value="C2 DOMAIN-CONTAINING PROTEIN 3"/>
    <property type="match status" value="1"/>
</dbReference>
<feature type="domain" description="C2CD3 N-terminal C2" evidence="2">
    <location>
        <begin position="32"/>
        <end position="171"/>
    </location>
</feature>
<dbReference type="GO" id="GO:0061511">
    <property type="term" value="P:centriole elongation"/>
    <property type="evidence" value="ECO:0007669"/>
    <property type="project" value="TreeGrafter"/>
</dbReference>
<dbReference type="InterPro" id="IPR057537">
    <property type="entry name" value="C2_C2CD3_N"/>
</dbReference>
<name>A0A8C3CE29_CAIMO</name>
<accession>A0A8C3CE29</accession>
<dbReference type="GO" id="GO:0005814">
    <property type="term" value="C:centriole"/>
    <property type="evidence" value="ECO:0007669"/>
    <property type="project" value="TreeGrafter"/>
</dbReference>
<dbReference type="Ensembl" id="ENSCMMT00000021247.1">
    <property type="protein sequence ID" value="ENSCMMP00000019354.1"/>
    <property type="gene ID" value="ENSCMMG00000012198.1"/>
</dbReference>
<keyword evidence="4" id="KW-1185">Reference proteome</keyword>
<dbReference type="GO" id="GO:0060271">
    <property type="term" value="P:cilium assembly"/>
    <property type="evidence" value="ECO:0007669"/>
    <property type="project" value="TreeGrafter"/>
</dbReference>
<dbReference type="Pfam" id="PF25339">
    <property type="entry name" value="C2_C2CD3_N"/>
    <property type="match status" value="1"/>
</dbReference>
<reference evidence="3" key="2">
    <citation type="submission" date="2025-09" db="UniProtKB">
        <authorList>
            <consortium name="Ensembl"/>
        </authorList>
    </citation>
    <scope>IDENTIFICATION</scope>
</reference>
<reference evidence="3" key="1">
    <citation type="submission" date="2025-08" db="UniProtKB">
        <authorList>
            <consortium name="Ensembl"/>
        </authorList>
    </citation>
    <scope>IDENTIFICATION</scope>
</reference>
<evidence type="ECO:0000256" key="1">
    <source>
        <dbReference type="SAM" id="MobiDB-lite"/>
    </source>
</evidence>
<protein>
    <recommendedName>
        <fullName evidence="2">C2CD3 N-terminal C2 domain-containing protein</fullName>
    </recommendedName>
</protein>
<dbReference type="GO" id="GO:0034451">
    <property type="term" value="C:centriolar satellite"/>
    <property type="evidence" value="ECO:0007669"/>
    <property type="project" value="TreeGrafter"/>
</dbReference>
<evidence type="ECO:0000313" key="3">
    <source>
        <dbReference type="Ensembl" id="ENSCMMP00000019354.1"/>
    </source>
</evidence>
<dbReference type="AlphaFoldDB" id="A0A8C3CE29"/>
<sequence>MRILEPAWPPPGSGGRGGRRPRCSCFSRVAASTSLPPLVRGPTRCFLRCTLGPLLWAGPAPPGAALVRLRWWGETSGGTVLKVGGSGGQGAASSRFAVRCGPRQLAAYLTDMGVLGLEVMTEPDHLPLGRVQITELPQLSPSHPIGGFFTILSPTSEKLGELQVSLVLEPLSETCDTGSSVPAPDGRLDSSPAQGSSRPQFLAPSPQPKHTRIPAAGQEPADSSRATTPRGMDHLFFQENSENIKDISPASHHGLILPDEHLKANPLKQQVSFPTSTDPDAPPGANTRVFSLHNPATKDLLSGLYAAGIERFKEK</sequence>
<dbReference type="PANTHER" id="PTHR21254:SF1">
    <property type="entry name" value="C2 DOMAIN-CONTAINING PROTEIN 3"/>
    <property type="match status" value="1"/>
</dbReference>
<proteinExistence type="predicted"/>
<feature type="region of interest" description="Disordered" evidence="1">
    <location>
        <begin position="174"/>
        <end position="229"/>
    </location>
</feature>
<evidence type="ECO:0000259" key="2">
    <source>
        <dbReference type="Pfam" id="PF25339"/>
    </source>
</evidence>
<dbReference type="Proteomes" id="UP000694556">
    <property type="component" value="Unassembled WGS sequence"/>
</dbReference>
<evidence type="ECO:0000313" key="4">
    <source>
        <dbReference type="Proteomes" id="UP000694556"/>
    </source>
</evidence>
<dbReference type="GO" id="GO:0071539">
    <property type="term" value="P:protein localization to centrosome"/>
    <property type="evidence" value="ECO:0007669"/>
    <property type="project" value="TreeGrafter"/>
</dbReference>
<organism evidence="3 4">
    <name type="scientific">Cairina moschata</name>
    <name type="common">Muscovy duck</name>
    <dbReference type="NCBI Taxonomy" id="8855"/>
    <lineage>
        <taxon>Eukaryota</taxon>
        <taxon>Metazoa</taxon>
        <taxon>Chordata</taxon>
        <taxon>Craniata</taxon>
        <taxon>Vertebrata</taxon>
        <taxon>Euteleostomi</taxon>
        <taxon>Archelosauria</taxon>
        <taxon>Archosauria</taxon>
        <taxon>Dinosauria</taxon>
        <taxon>Saurischia</taxon>
        <taxon>Theropoda</taxon>
        <taxon>Coelurosauria</taxon>
        <taxon>Aves</taxon>
        <taxon>Neognathae</taxon>
        <taxon>Galloanserae</taxon>
        <taxon>Anseriformes</taxon>
        <taxon>Anatidae</taxon>
        <taxon>Anatinae</taxon>
        <taxon>Cairina</taxon>
    </lineage>
</organism>